<dbReference type="CDD" id="cd06267">
    <property type="entry name" value="PBP1_LacI_sugar_binding-like"/>
    <property type="match status" value="1"/>
</dbReference>
<name>A0A329MNR6_9BACL</name>
<dbReference type="PROSITE" id="PS50932">
    <property type="entry name" value="HTH_LACI_2"/>
    <property type="match status" value="1"/>
</dbReference>
<keyword evidence="1" id="KW-0678">Repressor</keyword>
<dbReference type="OrthoDB" id="9796186at2"/>
<dbReference type="PANTHER" id="PTHR30146">
    <property type="entry name" value="LACI-RELATED TRANSCRIPTIONAL REPRESSOR"/>
    <property type="match status" value="1"/>
</dbReference>
<dbReference type="Pfam" id="PF00356">
    <property type="entry name" value="LacI"/>
    <property type="match status" value="1"/>
</dbReference>
<keyword evidence="2" id="KW-0805">Transcription regulation</keyword>
<evidence type="ECO:0000313" key="7">
    <source>
        <dbReference type="Proteomes" id="UP000250369"/>
    </source>
</evidence>
<dbReference type="Gene3D" id="3.40.50.2300">
    <property type="match status" value="2"/>
</dbReference>
<keyword evidence="4" id="KW-0804">Transcription</keyword>
<comment type="caution">
    <text evidence="6">The sequence shown here is derived from an EMBL/GenBank/DDBJ whole genome shotgun (WGS) entry which is preliminary data.</text>
</comment>
<gene>
    <name evidence="6" type="ORF">DQG23_11415</name>
</gene>
<dbReference type="EMBL" id="QMFB01000005">
    <property type="protein sequence ID" value="RAV21262.1"/>
    <property type="molecule type" value="Genomic_DNA"/>
</dbReference>
<dbReference type="Gene3D" id="1.10.260.40">
    <property type="entry name" value="lambda repressor-like DNA-binding domains"/>
    <property type="match status" value="1"/>
</dbReference>
<dbReference type="CDD" id="cd01392">
    <property type="entry name" value="HTH_LacI"/>
    <property type="match status" value="1"/>
</dbReference>
<evidence type="ECO:0000259" key="5">
    <source>
        <dbReference type="PROSITE" id="PS50932"/>
    </source>
</evidence>
<dbReference type="RefSeq" id="WP_113030966.1">
    <property type="nucleotide sequence ID" value="NZ_QMFB01000005.1"/>
</dbReference>
<evidence type="ECO:0000256" key="3">
    <source>
        <dbReference type="ARBA" id="ARBA00023125"/>
    </source>
</evidence>
<evidence type="ECO:0000256" key="2">
    <source>
        <dbReference type="ARBA" id="ARBA00023015"/>
    </source>
</evidence>
<dbReference type="Proteomes" id="UP000250369">
    <property type="component" value="Unassembled WGS sequence"/>
</dbReference>
<dbReference type="SUPFAM" id="SSF47413">
    <property type="entry name" value="lambda repressor-like DNA-binding domains"/>
    <property type="match status" value="1"/>
</dbReference>
<dbReference type="AlphaFoldDB" id="A0A329MNR6"/>
<keyword evidence="3" id="KW-0238">DNA-binding</keyword>
<dbReference type="PANTHER" id="PTHR30146:SF148">
    <property type="entry name" value="HTH-TYPE TRANSCRIPTIONAL REPRESSOR PURR-RELATED"/>
    <property type="match status" value="1"/>
</dbReference>
<evidence type="ECO:0000256" key="1">
    <source>
        <dbReference type="ARBA" id="ARBA00022491"/>
    </source>
</evidence>
<accession>A0A329MNR6</accession>
<protein>
    <submittedName>
        <fullName evidence="6">LacI family transcriptional regulator</fullName>
    </submittedName>
</protein>
<sequence length="344" mass="38159">MTVRLKDIASYLNISVSTVSRVINNRDRVDEDTRRRVLEALDKFQYRPNEVARSLKSKSTKAIGLIVPGISNYFFSMVIKGVEAVARQQGYCLMLCNSDEDKEREGDYTDFLLQRQISGLVIGIVGREAGFLERYKHAGIPVVFIDNLPDVEDNVDYVVIDNVKASRELTNHLIRVGHSKLGIITGPLDESVSDERLKGWQKALAENNIPVNKKWIGTGEFKQESGYRIMQGMLKQEELPTAILAANNLLAYGAMHAIMEAGLKIPEDIAVVCFDAIDFIGLIKPQITSVIQPAEQIGTIAGEIIMRKIQNTKTKVVEKITLEPVLEIKESCGIRLVKSGGAGS</sequence>
<dbReference type="InterPro" id="IPR001761">
    <property type="entry name" value="Peripla_BP/Lac1_sug-bd_dom"/>
</dbReference>
<dbReference type="InterPro" id="IPR010982">
    <property type="entry name" value="Lambda_DNA-bd_dom_sf"/>
</dbReference>
<keyword evidence="7" id="KW-1185">Reference proteome</keyword>
<dbReference type="GO" id="GO:0000976">
    <property type="term" value="F:transcription cis-regulatory region binding"/>
    <property type="evidence" value="ECO:0007669"/>
    <property type="project" value="TreeGrafter"/>
</dbReference>
<proteinExistence type="predicted"/>
<dbReference type="InterPro" id="IPR000843">
    <property type="entry name" value="HTH_LacI"/>
</dbReference>
<dbReference type="SUPFAM" id="SSF53822">
    <property type="entry name" value="Periplasmic binding protein-like I"/>
    <property type="match status" value="1"/>
</dbReference>
<organism evidence="6 7">
    <name type="scientific">Paenibacillus contaminans</name>
    <dbReference type="NCBI Taxonomy" id="450362"/>
    <lineage>
        <taxon>Bacteria</taxon>
        <taxon>Bacillati</taxon>
        <taxon>Bacillota</taxon>
        <taxon>Bacilli</taxon>
        <taxon>Bacillales</taxon>
        <taxon>Paenibacillaceae</taxon>
        <taxon>Paenibacillus</taxon>
    </lineage>
</organism>
<feature type="domain" description="HTH lacI-type" evidence="5">
    <location>
        <begin position="3"/>
        <end position="57"/>
    </location>
</feature>
<dbReference type="GO" id="GO:0003700">
    <property type="term" value="F:DNA-binding transcription factor activity"/>
    <property type="evidence" value="ECO:0007669"/>
    <property type="project" value="TreeGrafter"/>
</dbReference>
<dbReference type="InterPro" id="IPR028082">
    <property type="entry name" value="Peripla_BP_I"/>
</dbReference>
<dbReference type="Pfam" id="PF00532">
    <property type="entry name" value="Peripla_BP_1"/>
    <property type="match status" value="1"/>
</dbReference>
<evidence type="ECO:0000313" key="6">
    <source>
        <dbReference type="EMBL" id="RAV21262.1"/>
    </source>
</evidence>
<reference evidence="6 7" key="1">
    <citation type="journal article" date="2009" name="Int. J. Syst. Evol. Microbiol.">
        <title>Paenibacillus contaminans sp. nov., isolated from a contaminated laboratory plate.</title>
        <authorList>
            <person name="Chou J.H."/>
            <person name="Lee J.H."/>
            <person name="Lin M.C."/>
            <person name="Chang P.S."/>
            <person name="Arun A.B."/>
            <person name="Young C.C."/>
            <person name="Chen W.M."/>
        </authorList>
    </citation>
    <scope>NUCLEOTIDE SEQUENCE [LARGE SCALE GENOMIC DNA]</scope>
    <source>
        <strain evidence="6 7">CKOBP-6</strain>
    </source>
</reference>
<evidence type="ECO:0000256" key="4">
    <source>
        <dbReference type="ARBA" id="ARBA00023163"/>
    </source>
</evidence>
<dbReference type="SMART" id="SM00354">
    <property type="entry name" value="HTH_LACI"/>
    <property type="match status" value="1"/>
</dbReference>